<evidence type="ECO:0000313" key="13">
    <source>
        <dbReference type="Proteomes" id="UP000636800"/>
    </source>
</evidence>
<evidence type="ECO:0000313" key="12">
    <source>
        <dbReference type="EMBL" id="KAG0467526.1"/>
    </source>
</evidence>
<evidence type="ECO:0000259" key="11">
    <source>
        <dbReference type="PROSITE" id="PS50884"/>
    </source>
</evidence>
<feature type="compositionally biased region" description="Pro residues" evidence="10">
    <location>
        <begin position="39"/>
        <end position="53"/>
    </location>
</feature>
<sequence>MVFSSLPAYIDPPNWNQHTSHRPPSDPGDSPQMTQLPPMSDPTPQPSGLPGPARPISMAERARIAKIPQPELALKCPRCDSTNTKFCYFNNYSLSQPRHFCKTCRRYWTRGGALRNVPVGGGCRRNKRTKSAASSKPSASSAAGAVGAEQYPSSVVVPANLLQPPPLPFVPPFPVPSDYSATNACLGFPGINHVDDGVDYQGRSGTGLGIGFGLEQWRMQQIHPFPFVGGIDGSPSAGLFPFDGDSGGSEGYSATILPRASNPGLIAQLASVKMEDSPNIGLNLRRQQLGFPGNSQYWIGGNVGGGSVGNESGSGGDGVGWTGDLSTFNSTSSGNML</sequence>
<dbReference type="GO" id="GO:0008270">
    <property type="term" value="F:zinc ion binding"/>
    <property type="evidence" value="ECO:0007669"/>
    <property type="project" value="UniProtKB-KW"/>
</dbReference>
<evidence type="ECO:0000256" key="10">
    <source>
        <dbReference type="SAM" id="MobiDB-lite"/>
    </source>
</evidence>
<feature type="compositionally biased region" description="Low complexity" evidence="10">
    <location>
        <begin position="131"/>
        <end position="144"/>
    </location>
</feature>
<evidence type="ECO:0000256" key="4">
    <source>
        <dbReference type="ARBA" id="ARBA00023015"/>
    </source>
</evidence>
<keyword evidence="13" id="KW-1185">Reference proteome</keyword>
<evidence type="ECO:0000256" key="7">
    <source>
        <dbReference type="ARBA" id="ARBA00023242"/>
    </source>
</evidence>
<dbReference type="PROSITE" id="PS50884">
    <property type="entry name" value="ZF_DOF_2"/>
    <property type="match status" value="1"/>
</dbReference>
<keyword evidence="1 9" id="KW-0479">Metal-binding</keyword>
<comment type="subcellular location">
    <subcellularLocation>
        <location evidence="8 9">Nucleus</location>
    </subcellularLocation>
</comment>
<evidence type="ECO:0000256" key="9">
    <source>
        <dbReference type="RuleBase" id="RU369094"/>
    </source>
</evidence>
<accession>A0A835Q6Y7</accession>
<reference evidence="12 13" key="1">
    <citation type="journal article" date="2020" name="Nat. Food">
        <title>A phased Vanilla planifolia genome enables genetic improvement of flavour and production.</title>
        <authorList>
            <person name="Hasing T."/>
            <person name="Tang H."/>
            <person name="Brym M."/>
            <person name="Khazi F."/>
            <person name="Huang T."/>
            <person name="Chambers A.H."/>
        </authorList>
    </citation>
    <scope>NUCLEOTIDE SEQUENCE [LARGE SCALE GENOMIC DNA]</scope>
    <source>
        <tissue evidence="12">Leaf</tissue>
    </source>
</reference>
<keyword evidence="6 9" id="KW-0804">Transcription</keyword>
<evidence type="ECO:0000256" key="3">
    <source>
        <dbReference type="ARBA" id="ARBA00022833"/>
    </source>
</evidence>
<dbReference type="EMBL" id="JADCNL010000009">
    <property type="protein sequence ID" value="KAG0467526.1"/>
    <property type="molecule type" value="Genomic_DNA"/>
</dbReference>
<evidence type="ECO:0000256" key="6">
    <source>
        <dbReference type="ARBA" id="ARBA00023163"/>
    </source>
</evidence>
<keyword evidence="2 8" id="KW-0863">Zinc-finger</keyword>
<dbReference type="GO" id="GO:0005634">
    <property type="term" value="C:nucleus"/>
    <property type="evidence" value="ECO:0007669"/>
    <property type="project" value="UniProtKB-SubCell"/>
</dbReference>
<evidence type="ECO:0000256" key="1">
    <source>
        <dbReference type="ARBA" id="ARBA00022723"/>
    </source>
</evidence>
<evidence type="ECO:0000256" key="5">
    <source>
        <dbReference type="ARBA" id="ARBA00023125"/>
    </source>
</evidence>
<dbReference type="PANTHER" id="PTHR31992">
    <property type="entry name" value="DOF ZINC FINGER PROTEIN DOF1.4-RELATED"/>
    <property type="match status" value="1"/>
</dbReference>
<dbReference type="Pfam" id="PF02701">
    <property type="entry name" value="Zn_ribbon_Dof"/>
    <property type="match status" value="1"/>
</dbReference>
<evidence type="ECO:0000256" key="2">
    <source>
        <dbReference type="ARBA" id="ARBA00022771"/>
    </source>
</evidence>
<gene>
    <name evidence="12" type="ORF">HPP92_019106</name>
</gene>
<proteinExistence type="predicted"/>
<feature type="region of interest" description="Disordered" evidence="10">
    <location>
        <begin position="120"/>
        <end position="144"/>
    </location>
</feature>
<evidence type="ECO:0000256" key="8">
    <source>
        <dbReference type="PROSITE-ProRule" id="PRU00071"/>
    </source>
</evidence>
<dbReference type="GO" id="GO:0003700">
    <property type="term" value="F:DNA-binding transcription factor activity"/>
    <property type="evidence" value="ECO:0007669"/>
    <property type="project" value="UniProtKB-UniRule"/>
</dbReference>
<comment type="caution">
    <text evidence="12">The sequence shown here is derived from an EMBL/GenBank/DDBJ whole genome shotgun (WGS) entry which is preliminary data.</text>
</comment>
<keyword evidence="5 8" id="KW-0238">DNA-binding</keyword>
<feature type="domain" description="Dof-type" evidence="11">
    <location>
        <begin position="74"/>
        <end position="128"/>
    </location>
</feature>
<dbReference type="GO" id="GO:0003677">
    <property type="term" value="F:DNA binding"/>
    <property type="evidence" value="ECO:0007669"/>
    <property type="project" value="UniProtKB-UniRule"/>
</dbReference>
<dbReference type="PANTHER" id="PTHR31992:SF75">
    <property type="entry name" value="DOF ZINC FINGER PROTEIN"/>
    <property type="match status" value="1"/>
</dbReference>
<feature type="region of interest" description="Disordered" evidence="10">
    <location>
        <begin position="12"/>
        <end position="55"/>
    </location>
</feature>
<keyword evidence="3 9" id="KW-0862">Zinc</keyword>
<dbReference type="PROSITE" id="PS01361">
    <property type="entry name" value="ZF_DOF_1"/>
    <property type="match status" value="1"/>
</dbReference>
<protein>
    <recommendedName>
        <fullName evidence="9">Dof zinc finger protein</fullName>
    </recommendedName>
</protein>
<organism evidence="12 13">
    <name type="scientific">Vanilla planifolia</name>
    <name type="common">Vanilla</name>
    <dbReference type="NCBI Taxonomy" id="51239"/>
    <lineage>
        <taxon>Eukaryota</taxon>
        <taxon>Viridiplantae</taxon>
        <taxon>Streptophyta</taxon>
        <taxon>Embryophyta</taxon>
        <taxon>Tracheophyta</taxon>
        <taxon>Spermatophyta</taxon>
        <taxon>Magnoliopsida</taxon>
        <taxon>Liliopsida</taxon>
        <taxon>Asparagales</taxon>
        <taxon>Orchidaceae</taxon>
        <taxon>Vanilloideae</taxon>
        <taxon>Vanilleae</taxon>
        <taxon>Vanilla</taxon>
    </lineage>
</organism>
<comment type="function">
    <text evidence="9">Transcription factor that binds specifically to a 5'-AA[AG]G-3' consensus core sequence.</text>
</comment>
<name>A0A835Q6Y7_VANPL</name>
<dbReference type="Proteomes" id="UP000636800">
    <property type="component" value="Unassembled WGS sequence"/>
</dbReference>
<keyword evidence="4 9" id="KW-0805">Transcription regulation</keyword>
<dbReference type="InterPro" id="IPR003851">
    <property type="entry name" value="Znf_Dof"/>
</dbReference>
<dbReference type="InterPro" id="IPR045174">
    <property type="entry name" value="Dof"/>
</dbReference>
<dbReference type="OrthoDB" id="1301563at2759"/>
<dbReference type="AlphaFoldDB" id="A0A835Q6Y7"/>
<keyword evidence="7 8" id="KW-0539">Nucleus</keyword>